<name>X0TIE4_9ZZZZ</name>
<protein>
    <submittedName>
        <fullName evidence="2">Uncharacterized protein</fullName>
    </submittedName>
</protein>
<accession>X0TIE4</accession>
<sequence length="175" mass="19512">MTQIYEKYLNDIKVNGKAGIWTNLKGVEDTEAGIVTALPAQEAKEKADEASGTSKSIESKDQPRKILEQHRTWDIKGNGIEEPYIITVDLETENVLRIEEKTQDYFTAYNFIPNPNSWMGLGFGHLLEHLNHSVNSLTNQLIDAGTLSNTICGFFNERAGIKAGDLSFDMGEFQG</sequence>
<reference evidence="2" key="1">
    <citation type="journal article" date="2014" name="Front. Microbiol.">
        <title>High frequency of phylogenetically diverse reductive dehalogenase-homologous genes in deep subseafloor sedimentary metagenomes.</title>
        <authorList>
            <person name="Kawai M."/>
            <person name="Futagami T."/>
            <person name="Toyoda A."/>
            <person name="Takaki Y."/>
            <person name="Nishi S."/>
            <person name="Hori S."/>
            <person name="Arai W."/>
            <person name="Tsubouchi T."/>
            <person name="Morono Y."/>
            <person name="Uchiyama I."/>
            <person name="Ito T."/>
            <person name="Fujiyama A."/>
            <person name="Inagaki F."/>
            <person name="Takami H."/>
        </authorList>
    </citation>
    <scope>NUCLEOTIDE SEQUENCE</scope>
    <source>
        <strain evidence="2">Expedition CK06-06</strain>
    </source>
</reference>
<proteinExistence type="predicted"/>
<dbReference type="InterPro" id="IPR056909">
    <property type="entry name" value="SU10_portal"/>
</dbReference>
<feature type="non-terminal residue" evidence="2">
    <location>
        <position position="175"/>
    </location>
</feature>
<comment type="caution">
    <text evidence="2">The sequence shown here is derived from an EMBL/GenBank/DDBJ whole genome shotgun (WGS) entry which is preliminary data.</text>
</comment>
<dbReference type="AlphaFoldDB" id="X0TIE4"/>
<organism evidence="2">
    <name type="scientific">marine sediment metagenome</name>
    <dbReference type="NCBI Taxonomy" id="412755"/>
    <lineage>
        <taxon>unclassified sequences</taxon>
        <taxon>metagenomes</taxon>
        <taxon>ecological metagenomes</taxon>
    </lineage>
</organism>
<gene>
    <name evidence="2" type="ORF">S01H1_22948</name>
</gene>
<dbReference type="Pfam" id="PF23899">
    <property type="entry name" value="SU10_portal"/>
    <property type="match status" value="1"/>
</dbReference>
<evidence type="ECO:0000313" key="2">
    <source>
        <dbReference type="EMBL" id="GAF93328.1"/>
    </source>
</evidence>
<evidence type="ECO:0000256" key="1">
    <source>
        <dbReference type="SAM" id="MobiDB-lite"/>
    </source>
</evidence>
<dbReference type="EMBL" id="BARS01013091">
    <property type="protein sequence ID" value="GAF93328.1"/>
    <property type="molecule type" value="Genomic_DNA"/>
</dbReference>
<feature type="region of interest" description="Disordered" evidence="1">
    <location>
        <begin position="41"/>
        <end position="63"/>
    </location>
</feature>